<evidence type="ECO:0000256" key="14">
    <source>
        <dbReference type="ARBA" id="ARBA00038036"/>
    </source>
</evidence>
<evidence type="ECO:0000256" key="12">
    <source>
        <dbReference type="ARBA" id="ARBA00022958"/>
    </source>
</evidence>
<dbReference type="GO" id="GO:0005737">
    <property type="term" value="C:cytoplasm"/>
    <property type="evidence" value="ECO:0007669"/>
    <property type="project" value="UniProtKB-SubCell"/>
</dbReference>
<evidence type="ECO:0000256" key="16">
    <source>
        <dbReference type="HAMAP-Rule" id="MF_01274"/>
    </source>
</evidence>
<keyword evidence="13 16" id="KW-0173">Coenzyme A biosynthesis</keyword>
<evidence type="ECO:0000256" key="5">
    <source>
        <dbReference type="ARBA" id="ARBA00011738"/>
    </source>
</evidence>
<keyword evidence="9 16" id="KW-0547">Nucleotide-binding</keyword>
<protein>
    <recommendedName>
        <fullName evidence="15 16">Type III pantothenate kinase</fullName>
        <ecNumber evidence="6 16">2.7.1.33</ecNumber>
    </recommendedName>
    <alternativeName>
        <fullName evidence="16">PanK-III</fullName>
    </alternativeName>
    <alternativeName>
        <fullName evidence="16">Pantothenic acid kinase</fullName>
    </alternativeName>
</protein>
<organism evidence="17 18">
    <name type="scientific">Brockia lithotrophica</name>
    <dbReference type="NCBI Taxonomy" id="933949"/>
    <lineage>
        <taxon>Bacteria</taxon>
        <taxon>Bacillati</taxon>
        <taxon>Bacillota</taxon>
        <taxon>Bacilli</taxon>
        <taxon>Bacillales</taxon>
        <taxon>Bacillales Family X. Incertae Sedis</taxon>
        <taxon>Brockia</taxon>
    </lineage>
</organism>
<dbReference type="SUPFAM" id="SSF53067">
    <property type="entry name" value="Actin-like ATPase domain"/>
    <property type="match status" value="2"/>
</dbReference>
<dbReference type="UniPathway" id="UPA00241">
    <property type="reaction ID" value="UER00352"/>
</dbReference>
<evidence type="ECO:0000256" key="7">
    <source>
        <dbReference type="ARBA" id="ARBA00022490"/>
    </source>
</evidence>
<feature type="binding site" evidence="16">
    <location>
        <position position="185"/>
    </location>
    <ligand>
        <name>substrate</name>
    </ligand>
</feature>
<dbReference type="EC" id="2.7.1.33" evidence="6 16"/>
<keyword evidence="16" id="KW-0479">Metal-binding</keyword>
<dbReference type="NCBIfam" id="TIGR00671">
    <property type="entry name" value="baf"/>
    <property type="match status" value="1"/>
</dbReference>
<dbReference type="Pfam" id="PF03309">
    <property type="entry name" value="Pan_kinase"/>
    <property type="match status" value="1"/>
</dbReference>
<feature type="binding site" evidence="16">
    <location>
        <position position="130"/>
    </location>
    <ligand>
        <name>K(+)</name>
        <dbReference type="ChEBI" id="CHEBI:29103"/>
    </ligand>
</feature>
<evidence type="ECO:0000313" key="18">
    <source>
        <dbReference type="Proteomes" id="UP000244016"/>
    </source>
</evidence>
<comment type="cofactor">
    <cofactor evidence="16">
        <name>NH4(+)</name>
        <dbReference type="ChEBI" id="CHEBI:28938"/>
    </cofactor>
    <cofactor evidence="16">
        <name>K(+)</name>
        <dbReference type="ChEBI" id="CHEBI:29103"/>
    </cofactor>
    <text evidence="16">A monovalent cation. Ammonium or potassium.</text>
</comment>
<comment type="subunit">
    <text evidence="5 16">Homodimer.</text>
</comment>
<feature type="binding site" evidence="16">
    <location>
        <begin position="7"/>
        <end position="14"/>
    </location>
    <ligand>
        <name>ATP</name>
        <dbReference type="ChEBI" id="CHEBI:30616"/>
    </ligand>
</feature>
<dbReference type="Proteomes" id="UP000244016">
    <property type="component" value="Unassembled WGS sequence"/>
</dbReference>
<keyword evidence="12 16" id="KW-0630">Potassium</keyword>
<comment type="caution">
    <text evidence="17">The sequence shown here is derived from an EMBL/GenBank/DDBJ whole genome shotgun (WGS) entry which is preliminary data.</text>
</comment>
<dbReference type="InterPro" id="IPR043129">
    <property type="entry name" value="ATPase_NBD"/>
</dbReference>
<feature type="active site" description="Proton acceptor" evidence="16">
    <location>
        <position position="110"/>
    </location>
</feature>
<comment type="caution">
    <text evidence="16">Lacks conserved residue(s) required for the propagation of feature annotation.</text>
</comment>
<evidence type="ECO:0000256" key="6">
    <source>
        <dbReference type="ARBA" id="ARBA00012102"/>
    </source>
</evidence>
<dbReference type="GO" id="GO:0015937">
    <property type="term" value="P:coenzyme A biosynthetic process"/>
    <property type="evidence" value="ECO:0007669"/>
    <property type="project" value="UniProtKB-UniRule"/>
</dbReference>
<evidence type="ECO:0000256" key="9">
    <source>
        <dbReference type="ARBA" id="ARBA00022741"/>
    </source>
</evidence>
<comment type="subcellular location">
    <subcellularLocation>
        <location evidence="3 16">Cytoplasm</location>
    </subcellularLocation>
</comment>
<keyword evidence="11 16" id="KW-0067">ATP-binding</keyword>
<dbReference type="EMBL" id="PEBW01000006">
    <property type="protein sequence ID" value="PTQ51296.1"/>
    <property type="molecule type" value="Genomic_DNA"/>
</dbReference>
<evidence type="ECO:0000256" key="1">
    <source>
        <dbReference type="ARBA" id="ARBA00001206"/>
    </source>
</evidence>
<comment type="cofactor">
    <cofactor evidence="2">
        <name>K(+)</name>
        <dbReference type="ChEBI" id="CHEBI:29103"/>
    </cofactor>
</comment>
<dbReference type="PANTHER" id="PTHR34265:SF1">
    <property type="entry name" value="TYPE III PANTOTHENATE KINASE"/>
    <property type="match status" value="1"/>
</dbReference>
<accession>A0A2T5G538</accession>
<dbReference type="Gene3D" id="3.30.420.40">
    <property type="match status" value="2"/>
</dbReference>
<evidence type="ECO:0000256" key="13">
    <source>
        <dbReference type="ARBA" id="ARBA00022993"/>
    </source>
</evidence>
<name>A0A2T5G538_9BACL</name>
<dbReference type="GO" id="GO:0004594">
    <property type="term" value="F:pantothenate kinase activity"/>
    <property type="evidence" value="ECO:0007669"/>
    <property type="project" value="UniProtKB-UniRule"/>
</dbReference>
<keyword evidence="7 16" id="KW-0963">Cytoplasm</keyword>
<comment type="pathway">
    <text evidence="4 16">Cofactor biosynthesis; coenzyme A biosynthesis; CoA from (R)-pantothenate: step 1/5.</text>
</comment>
<feature type="binding site" evidence="16">
    <location>
        <position position="133"/>
    </location>
    <ligand>
        <name>ATP</name>
        <dbReference type="ChEBI" id="CHEBI:30616"/>
    </ligand>
</feature>
<feature type="binding site" evidence="16">
    <location>
        <begin position="108"/>
        <end position="111"/>
    </location>
    <ligand>
        <name>substrate</name>
    </ligand>
</feature>
<dbReference type="PANTHER" id="PTHR34265">
    <property type="entry name" value="TYPE III PANTOTHENATE KINASE"/>
    <property type="match status" value="1"/>
</dbReference>
<comment type="similarity">
    <text evidence="14 16">Belongs to the type III pantothenate kinase family.</text>
</comment>
<keyword evidence="10 16" id="KW-0418">Kinase</keyword>
<gene>
    <name evidence="16" type="primary">coaX</name>
    <name evidence="17" type="ORF">BLITH_0122</name>
</gene>
<evidence type="ECO:0000256" key="15">
    <source>
        <dbReference type="ARBA" id="ARBA00040883"/>
    </source>
</evidence>
<keyword evidence="8 16" id="KW-0808">Transferase</keyword>
<comment type="function">
    <text evidence="16">Catalyzes the phosphorylation of pantothenate (Pan), the first step in CoA biosynthesis.</text>
</comment>
<dbReference type="CDD" id="cd24015">
    <property type="entry name" value="ASKHA_NBD_PanK-III"/>
    <property type="match status" value="1"/>
</dbReference>
<proteinExistence type="inferred from homology"/>
<evidence type="ECO:0000256" key="4">
    <source>
        <dbReference type="ARBA" id="ARBA00005225"/>
    </source>
</evidence>
<dbReference type="GO" id="GO:0005524">
    <property type="term" value="F:ATP binding"/>
    <property type="evidence" value="ECO:0007669"/>
    <property type="project" value="UniProtKB-UniRule"/>
</dbReference>
<evidence type="ECO:0000256" key="11">
    <source>
        <dbReference type="ARBA" id="ARBA00022840"/>
    </source>
</evidence>
<dbReference type="NCBIfam" id="NF009855">
    <property type="entry name" value="PRK13321.1"/>
    <property type="match status" value="1"/>
</dbReference>
<dbReference type="HAMAP" id="MF_01274">
    <property type="entry name" value="Pantothen_kinase_3"/>
    <property type="match status" value="1"/>
</dbReference>
<dbReference type="GO" id="GO:0046872">
    <property type="term" value="F:metal ion binding"/>
    <property type="evidence" value="ECO:0007669"/>
    <property type="project" value="UniProtKB-KW"/>
</dbReference>
<dbReference type="InterPro" id="IPR004619">
    <property type="entry name" value="Type_III_PanK"/>
</dbReference>
<reference evidence="17 18" key="1">
    <citation type="submission" date="2017-08" db="EMBL/GenBank/DDBJ databases">
        <title>Burning lignite coal seam in the remote Altai Mountains harbors a hydrogen-driven thermophilic microbial community.</title>
        <authorList>
            <person name="Kadnikov V.V."/>
            <person name="Mardanov A.V."/>
            <person name="Ivasenko D."/>
            <person name="Beletsky A.V."/>
            <person name="Karnachuk O.V."/>
            <person name="Ravin N.V."/>
        </authorList>
    </citation>
    <scope>NUCLEOTIDE SEQUENCE [LARGE SCALE GENOMIC DNA]</scope>
    <source>
        <strain evidence="17">AL31</strain>
    </source>
</reference>
<evidence type="ECO:0000256" key="10">
    <source>
        <dbReference type="ARBA" id="ARBA00022777"/>
    </source>
</evidence>
<evidence type="ECO:0000256" key="8">
    <source>
        <dbReference type="ARBA" id="ARBA00022679"/>
    </source>
</evidence>
<evidence type="ECO:0000256" key="3">
    <source>
        <dbReference type="ARBA" id="ARBA00004496"/>
    </source>
</evidence>
<evidence type="ECO:0000256" key="2">
    <source>
        <dbReference type="ARBA" id="ARBA00001958"/>
    </source>
</evidence>
<sequence length="259" mass="27551">MSIFALDVGNTNVTAGIFVRGELVHVFRFASDARRTADEWVVLFTHALARAGRLSGEVEGVVLGSVVPPLTSSLREAARALFGVDPLILGPGVRTGIPIRIDNPRELGADRLANAVGARERYGAPAIVVDFGTATTFDVIGADGAYEGGVIAPGVEIGMEALFTRTAKLPKVALEAPPSPLGKNTVDALQAGLFYGTLGQVEGILRRLKALLPSSTQVIATGGLGEPFARASREIDRYDPELTLYGLWTVYRKNRMHDV</sequence>
<evidence type="ECO:0000313" key="17">
    <source>
        <dbReference type="EMBL" id="PTQ51296.1"/>
    </source>
</evidence>
<comment type="catalytic activity">
    <reaction evidence="1 16">
        <text>(R)-pantothenate + ATP = (R)-4'-phosphopantothenate + ADP + H(+)</text>
        <dbReference type="Rhea" id="RHEA:16373"/>
        <dbReference type="ChEBI" id="CHEBI:10986"/>
        <dbReference type="ChEBI" id="CHEBI:15378"/>
        <dbReference type="ChEBI" id="CHEBI:29032"/>
        <dbReference type="ChEBI" id="CHEBI:30616"/>
        <dbReference type="ChEBI" id="CHEBI:456216"/>
        <dbReference type="EC" id="2.7.1.33"/>
    </reaction>
</comment>
<dbReference type="AlphaFoldDB" id="A0A2T5G538"/>